<dbReference type="InterPro" id="IPR011333">
    <property type="entry name" value="SKP1/BTB/POZ_sf"/>
</dbReference>
<dbReference type="Gene3D" id="3.30.710.10">
    <property type="entry name" value="Potassium Channel Kv1.1, Chain A"/>
    <property type="match status" value="1"/>
</dbReference>
<dbReference type="InterPro" id="IPR000210">
    <property type="entry name" value="BTB/POZ_dom"/>
</dbReference>
<dbReference type="CDD" id="cd18186">
    <property type="entry name" value="BTB_POZ_ZBTB_KLHL-like"/>
    <property type="match status" value="1"/>
</dbReference>
<dbReference type="EMBL" id="JPOX01000034">
    <property type="protein sequence ID" value="KFX43564.1"/>
    <property type="molecule type" value="Genomic_DNA"/>
</dbReference>
<feature type="domain" description="BTB" evidence="2">
    <location>
        <begin position="69"/>
        <end position="132"/>
    </location>
</feature>
<evidence type="ECO:0000256" key="1">
    <source>
        <dbReference type="SAM" id="MobiDB-lite"/>
    </source>
</evidence>
<gene>
    <name evidence="3" type="ORF">GQ26_0340330</name>
</gene>
<feature type="region of interest" description="Disordered" evidence="1">
    <location>
        <begin position="1"/>
        <end position="59"/>
    </location>
</feature>
<dbReference type="HOGENOM" id="CLU_071111_1_0_1"/>
<proteinExistence type="predicted"/>
<name>A0A093V0S4_TALMA</name>
<comment type="caution">
    <text evidence="3">The sequence shown here is derived from an EMBL/GenBank/DDBJ whole genome shotgun (WGS) entry which is preliminary data.</text>
</comment>
<organism evidence="3">
    <name type="scientific">Talaromyces marneffei PM1</name>
    <dbReference type="NCBI Taxonomy" id="1077442"/>
    <lineage>
        <taxon>Eukaryota</taxon>
        <taxon>Fungi</taxon>
        <taxon>Dikarya</taxon>
        <taxon>Ascomycota</taxon>
        <taxon>Pezizomycotina</taxon>
        <taxon>Eurotiomycetes</taxon>
        <taxon>Eurotiomycetidae</taxon>
        <taxon>Eurotiales</taxon>
        <taxon>Trichocomaceae</taxon>
        <taxon>Talaromyces</taxon>
        <taxon>Talaromyces sect. Talaromyces</taxon>
    </lineage>
</organism>
<dbReference type="PANTHER" id="PTHR47843">
    <property type="entry name" value="BTB DOMAIN-CONTAINING PROTEIN-RELATED"/>
    <property type="match status" value="1"/>
</dbReference>
<dbReference type="AlphaFoldDB" id="A0A093V0S4"/>
<protein>
    <recommendedName>
        <fullName evidence="2">BTB domain-containing protein</fullName>
    </recommendedName>
</protein>
<dbReference type="PROSITE" id="PS50097">
    <property type="entry name" value="BTB"/>
    <property type="match status" value="1"/>
</dbReference>
<dbReference type="eggNOG" id="ENOG502SHU8">
    <property type="taxonomic scope" value="Eukaryota"/>
</dbReference>
<dbReference type="PANTHER" id="PTHR47843:SF7">
    <property type="entry name" value="BTB DOMAIN-CONTAINING PROTEIN"/>
    <property type="match status" value="1"/>
</dbReference>
<reference evidence="3" key="1">
    <citation type="journal article" date="2014" name="PLoS Genet.">
        <title>Signature Gene Expression Reveals Novel Clues to the Molecular Mechanisms of Dimorphic Transition in Penicillium marneffei.</title>
        <authorList>
            <person name="Yang E."/>
            <person name="Wang G."/>
            <person name="Cai J."/>
            <person name="Woo P.C."/>
            <person name="Lau S.K."/>
            <person name="Yuen K.-Y."/>
            <person name="Chow W.-N."/>
            <person name="Lin X."/>
        </authorList>
    </citation>
    <scope>NUCLEOTIDE SEQUENCE [LARGE SCALE GENOMIC DNA]</scope>
    <source>
        <strain evidence="3">PM1</strain>
    </source>
</reference>
<dbReference type="SUPFAM" id="SSF54695">
    <property type="entry name" value="POZ domain"/>
    <property type="match status" value="1"/>
</dbReference>
<feature type="compositionally biased region" description="Basic and acidic residues" evidence="1">
    <location>
        <begin position="35"/>
        <end position="51"/>
    </location>
</feature>
<evidence type="ECO:0000313" key="3">
    <source>
        <dbReference type="EMBL" id="KFX43564.1"/>
    </source>
</evidence>
<evidence type="ECO:0000259" key="2">
    <source>
        <dbReference type="PROSITE" id="PS50097"/>
    </source>
</evidence>
<dbReference type="Pfam" id="PF00651">
    <property type="entry name" value="BTB"/>
    <property type="match status" value="1"/>
</dbReference>
<accession>A0A093V0S4</accession>
<sequence>MFVKKSSHGRSESFTSKYRAGKSTSTSTSRSIKRSFRDHAGGSHSVSESRHGKYTSHTSPLAEQNLTSAVVTICVGKDQRLFAAHEDVLSLSPVFADCCREQFLQAHNKQISLPDEQPEILSSILEYLYKGDYYPRLIHNKRRDTWSLEDDVMDVDGDDSKDAAYLHQADGSMILKDTAMYCAGERYKLPELKRLALRKQGLQAGIHCSTILTSARYAYANTPENDSQLRAHYLALIIRSRSTFKRSGTMQMEMEKGGKVFFDLFVAMCNHMDDISTASPALSRRT</sequence>